<evidence type="ECO:0000313" key="2">
    <source>
        <dbReference type="EMBL" id="CAH9120922.1"/>
    </source>
</evidence>
<comment type="caution">
    <text evidence="1">The sequence shown here is derived from an EMBL/GenBank/DDBJ whole genome shotgun (WGS) entry which is preliminary data.</text>
</comment>
<organism evidence="1 3">
    <name type="scientific">Cuscuta epithymum</name>
    <dbReference type="NCBI Taxonomy" id="186058"/>
    <lineage>
        <taxon>Eukaryota</taxon>
        <taxon>Viridiplantae</taxon>
        <taxon>Streptophyta</taxon>
        <taxon>Embryophyta</taxon>
        <taxon>Tracheophyta</taxon>
        <taxon>Spermatophyta</taxon>
        <taxon>Magnoliopsida</taxon>
        <taxon>eudicotyledons</taxon>
        <taxon>Gunneridae</taxon>
        <taxon>Pentapetalae</taxon>
        <taxon>asterids</taxon>
        <taxon>lamiids</taxon>
        <taxon>Solanales</taxon>
        <taxon>Convolvulaceae</taxon>
        <taxon>Cuscuteae</taxon>
        <taxon>Cuscuta</taxon>
        <taxon>Cuscuta subgen. Cuscuta</taxon>
    </lineage>
</organism>
<keyword evidence="3" id="KW-1185">Reference proteome</keyword>
<dbReference type="EMBL" id="CAMAPF010000917">
    <property type="protein sequence ID" value="CAH9120922.1"/>
    <property type="molecule type" value="Genomic_DNA"/>
</dbReference>
<name>A0AAV0D3G0_9ASTE</name>
<dbReference type="AlphaFoldDB" id="A0AAV0D3G0"/>
<accession>A0AAV0D3G0</accession>
<evidence type="ECO:0000313" key="3">
    <source>
        <dbReference type="Proteomes" id="UP001152523"/>
    </source>
</evidence>
<gene>
    <name evidence="1" type="ORF">CEPIT_LOCUS11900</name>
    <name evidence="2" type="ORF">CEPIT_LOCUS23308</name>
</gene>
<protein>
    <submittedName>
        <fullName evidence="1">Uncharacterized protein</fullName>
    </submittedName>
</protein>
<dbReference type="EMBL" id="CAMAPF010000071">
    <property type="protein sequence ID" value="CAH9091968.1"/>
    <property type="molecule type" value="Genomic_DNA"/>
</dbReference>
<dbReference type="Proteomes" id="UP001152523">
    <property type="component" value="Unassembled WGS sequence"/>
</dbReference>
<evidence type="ECO:0000313" key="1">
    <source>
        <dbReference type="EMBL" id="CAH9091968.1"/>
    </source>
</evidence>
<sequence>MLELKQRDELQSPILGRLLHIPSAFPFINELQSTTNLITKMPAVRYSPYNRLYGIIYRHFSRHFLTTYFVFLGNYPIFWKYKKQAIVSRSSSATCELFLLKHLLTNLGFLHSSPAYLHCDRHIHE</sequence>
<proteinExistence type="predicted"/>
<reference evidence="1" key="1">
    <citation type="submission" date="2022-07" db="EMBL/GenBank/DDBJ databases">
        <authorList>
            <person name="Macas J."/>
            <person name="Novak P."/>
            <person name="Neumann P."/>
        </authorList>
    </citation>
    <scope>NUCLEOTIDE SEQUENCE</scope>
</reference>